<evidence type="ECO:0000313" key="1">
    <source>
        <dbReference type="EMBL" id="EMP36206.1"/>
    </source>
</evidence>
<reference evidence="2" key="1">
    <citation type="journal article" date="2013" name="Nat. Genet.">
        <title>The draft genomes of soft-shell turtle and green sea turtle yield insights into the development and evolution of the turtle-specific body plan.</title>
        <authorList>
            <person name="Wang Z."/>
            <person name="Pascual-Anaya J."/>
            <person name="Zadissa A."/>
            <person name="Li W."/>
            <person name="Niimura Y."/>
            <person name="Huang Z."/>
            <person name="Li C."/>
            <person name="White S."/>
            <person name="Xiong Z."/>
            <person name="Fang D."/>
            <person name="Wang B."/>
            <person name="Ming Y."/>
            <person name="Chen Y."/>
            <person name="Zheng Y."/>
            <person name="Kuraku S."/>
            <person name="Pignatelli M."/>
            <person name="Herrero J."/>
            <person name="Beal K."/>
            <person name="Nozawa M."/>
            <person name="Li Q."/>
            <person name="Wang J."/>
            <person name="Zhang H."/>
            <person name="Yu L."/>
            <person name="Shigenobu S."/>
            <person name="Wang J."/>
            <person name="Liu J."/>
            <person name="Flicek P."/>
            <person name="Searle S."/>
            <person name="Wang J."/>
            <person name="Kuratani S."/>
            <person name="Yin Y."/>
            <person name="Aken B."/>
            <person name="Zhang G."/>
            <person name="Irie N."/>
        </authorList>
    </citation>
    <scope>NUCLEOTIDE SEQUENCE [LARGE SCALE GENOMIC DNA]</scope>
</reference>
<dbReference type="AlphaFoldDB" id="M7BE24"/>
<organism evidence="1 2">
    <name type="scientific">Chelonia mydas</name>
    <name type="common">Green sea-turtle</name>
    <name type="synonym">Chelonia agassizi</name>
    <dbReference type="NCBI Taxonomy" id="8469"/>
    <lineage>
        <taxon>Eukaryota</taxon>
        <taxon>Metazoa</taxon>
        <taxon>Chordata</taxon>
        <taxon>Craniata</taxon>
        <taxon>Vertebrata</taxon>
        <taxon>Euteleostomi</taxon>
        <taxon>Archelosauria</taxon>
        <taxon>Testudinata</taxon>
        <taxon>Testudines</taxon>
        <taxon>Cryptodira</taxon>
        <taxon>Durocryptodira</taxon>
        <taxon>Americhelydia</taxon>
        <taxon>Chelonioidea</taxon>
        <taxon>Cheloniidae</taxon>
        <taxon>Chelonia</taxon>
    </lineage>
</organism>
<keyword evidence="2" id="KW-1185">Reference proteome</keyword>
<evidence type="ECO:0000313" key="2">
    <source>
        <dbReference type="Proteomes" id="UP000031443"/>
    </source>
</evidence>
<name>M7BE24_CHEMY</name>
<proteinExistence type="predicted"/>
<protein>
    <submittedName>
        <fullName evidence="1">Uncharacterized protein</fullName>
    </submittedName>
</protein>
<dbReference type="EMBL" id="KB525803">
    <property type="protein sequence ID" value="EMP36206.1"/>
    <property type="molecule type" value="Genomic_DNA"/>
</dbReference>
<sequence>MKAAMTAEKQVVIALWKLAMPDCYQSVRNQFGVGKSTVGTAVIQVANAISNQLSHCYCCLLCAP</sequence>
<dbReference type="Proteomes" id="UP000031443">
    <property type="component" value="Unassembled WGS sequence"/>
</dbReference>
<accession>M7BE24</accession>
<gene>
    <name evidence="1" type="ORF">UY3_06537</name>
</gene>